<dbReference type="CDD" id="cd00431">
    <property type="entry name" value="cysteine_hydrolases"/>
    <property type="match status" value="1"/>
</dbReference>
<sequence>MSRSNTAMLIIDMMNKMDFEGGEDLLKHSIPMVDRLVALKERVKGKDIPIIYVNDNFGQWQDNAANIIEECMKKPGKEVVEKILPEENDYFIIKPKHSGFFGTQLDILLHQLGIDNLILTGIAGDICVLFTANDAYMREYNLYVPKDCMASEKESDNENAIQIIKRSLMADTTESTELDLDSFVQKK</sequence>
<evidence type="ECO:0000313" key="4">
    <source>
        <dbReference type="EMBL" id="KIL50965.1"/>
    </source>
</evidence>
<dbReference type="Pfam" id="PF00857">
    <property type="entry name" value="Isochorismatase"/>
    <property type="match status" value="1"/>
</dbReference>
<comment type="caution">
    <text evidence="4">The sequence shown here is derived from an EMBL/GenBank/DDBJ whole genome shotgun (WGS) entry which is preliminary data.</text>
</comment>
<evidence type="ECO:0000259" key="3">
    <source>
        <dbReference type="Pfam" id="PF00857"/>
    </source>
</evidence>
<dbReference type="OrthoDB" id="4305745at2"/>
<dbReference type="InterPro" id="IPR000868">
    <property type="entry name" value="Isochorismatase-like_dom"/>
</dbReference>
<dbReference type="Gene3D" id="3.40.50.850">
    <property type="entry name" value="Isochorismatase-like"/>
    <property type="match status" value="1"/>
</dbReference>
<reference evidence="4 5" key="1">
    <citation type="submission" date="2015-01" db="EMBL/GenBank/DDBJ databases">
        <title>Jeotgalibacillus campisalis genome sequencing.</title>
        <authorList>
            <person name="Goh K.M."/>
            <person name="Chan K.-G."/>
            <person name="Yaakop A.S."/>
            <person name="Ee R."/>
            <person name="Gan H.M."/>
            <person name="Chan C.S."/>
        </authorList>
    </citation>
    <scope>NUCLEOTIDE SEQUENCE [LARGE SCALE GENOMIC DNA]</scope>
    <source>
        <strain evidence="4 5">SF-57</strain>
    </source>
</reference>
<evidence type="ECO:0000313" key="5">
    <source>
        <dbReference type="Proteomes" id="UP000031972"/>
    </source>
</evidence>
<evidence type="ECO:0000256" key="1">
    <source>
        <dbReference type="ARBA" id="ARBA00006336"/>
    </source>
</evidence>
<comment type="similarity">
    <text evidence="1">Belongs to the isochorismatase family.</text>
</comment>
<dbReference type="PANTHER" id="PTHR43540:SF6">
    <property type="entry name" value="ISOCHORISMATASE-LIKE DOMAIN-CONTAINING PROTEIN"/>
    <property type="match status" value="1"/>
</dbReference>
<dbReference type="InterPro" id="IPR036380">
    <property type="entry name" value="Isochorismatase-like_sf"/>
</dbReference>
<proteinExistence type="inferred from homology"/>
<dbReference type="GO" id="GO:0016787">
    <property type="term" value="F:hydrolase activity"/>
    <property type="evidence" value="ECO:0007669"/>
    <property type="project" value="UniProtKB-KW"/>
</dbReference>
<dbReference type="AlphaFoldDB" id="A0A0C2RL52"/>
<dbReference type="InterPro" id="IPR050272">
    <property type="entry name" value="Isochorismatase-like_hydrls"/>
</dbReference>
<name>A0A0C2RL52_9BACL</name>
<protein>
    <submittedName>
        <fullName evidence="4">Isochorismatase</fullName>
    </submittedName>
</protein>
<dbReference type="SUPFAM" id="SSF52499">
    <property type="entry name" value="Isochorismatase-like hydrolases"/>
    <property type="match status" value="1"/>
</dbReference>
<feature type="domain" description="Isochorismatase-like" evidence="3">
    <location>
        <begin position="6"/>
        <end position="173"/>
    </location>
</feature>
<keyword evidence="5" id="KW-1185">Reference proteome</keyword>
<dbReference type="PANTHER" id="PTHR43540">
    <property type="entry name" value="PEROXYUREIDOACRYLATE/UREIDOACRYLATE AMIDOHYDROLASE-RELATED"/>
    <property type="match status" value="1"/>
</dbReference>
<dbReference type="Proteomes" id="UP000031972">
    <property type="component" value="Unassembled WGS sequence"/>
</dbReference>
<keyword evidence="2" id="KW-0378">Hydrolase</keyword>
<dbReference type="EMBL" id="JXRR01000008">
    <property type="protein sequence ID" value="KIL50965.1"/>
    <property type="molecule type" value="Genomic_DNA"/>
</dbReference>
<dbReference type="RefSeq" id="WP_041055228.1">
    <property type="nucleotide sequence ID" value="NZ_JXRR01000008.1"/>
</dbReference>
<accession>A0A0C2RL52</accession>
<organism evidence="4 5">
    <name type="scientific">Jeotgalibacillus campisalis</name>
    <dbReference type="NCBI Taxonomy" id="220754"/>
    <lineage>
        <taxon>Bacteria</taxon>
        <taxon>Bacillati</taxon>
        <taxon>Bacillota</taxon>
        <taxon>Bacilli</taxon>
        <taxon>Bacillales</taxon>
        <taxon>Caryophanaceae</taxon>
        <taxon>Jeotgalibacillus</taxon>
    </lineage>
</organism>
<evidence type="ECO:0000256" key="2">
    <source>
        <dbReference type="ARBA" id="ARBA00022801"/>
    </source>
</evidence>
<dbReference type="PATRIC" id="fig|220754.4.peg.866"/>
<gene>
    <name evidence="4" type="ORF">KR50_08460</name>
</gene>